<evidence type="ECO:0000256" key="1">
    <source>
        <dbReference type="SAM" id="MobiDB-lite"/>
    </source>
</evidence>
<name>A0A0A5HRQ9_9BACI</name>
<organism evidence="2 3">
    <name type="scientific">Pontibacillus litoralis JSM 072002</name>
    <dbReference type="NCBI Taxonomy" id="1385512"/>
    <lineage>
        <taxon>Bacteria</taxon>
        <taxon>Bacillati</taxon>
        <taxon>Bacillota</taxon>
        <taxon>Bacilli</taxon>
        <taxon>Bacillales</taxon>
        <taxon>Bacillaceae</taxon>
        <taxon>Pontibacillus</taxon>
    </lineage>
</organism>
<protein>
    <recommendedName>
        <fullName evidence="4">Flagellar protein</fullName>
    </recommendedName>
</protein>
<evidence type="ECO:0000313" key="2">
    <source>
        <dbReference type="EMBL" id="KGX86317.1"/>
    </source>
</evidence>
<gene>
    <name evidence="2" type="ORF">N784_05045</name>
</gene>
<dbReference type="RefSeq" id="WP_036834547.1">
    <property type="nucleotide sequence ID" value="NZ_AVPG01000014.1"/>
</dbReference>
<dbReference type="STRING" id="1385512.N784_05045"/>
<dbReference type="InterPro" id="IPR022258">
    <property type="entry name" value="Flagellar_operon_YvyF"/>
</dbReference>
<dbReference type="OrthoDB" id="1739831at2"/>
<keyword evidence="3" id="KW-1185">Reference proteome</keyword>
<feature type="region of interest" description="Disordered" evidence="1">
    <location>
        <begin position="120"/>
        <end position="143"/>
    </location>
</feature>
<dbReference type="NCBIfam" id="TIGR03826">
    <property type="entry name" value="YvyF"/>
    <property type="match status" value="1"/>
</dbReference>
<dbReference type="Proteomes" id="UP000030401">
    <property type="component" value="Unassembled WGS sequence"/>
</dbReference>
<sequence>MGEIANCPNCNVLFVKGIKSVCDACYQEEEAMFDKVYTFIRKKENRMATIDEVVEATGVSRDVIMKFVNEKRLHTGNFPNLTYPCYKCGGPIKEGKLCRSCTNEIKSDLQREKEIEEVHKANKESEHRQNTYYSGISSRNRHN</sequence>
<feature type="compositionally biased region" description="Polar residues" evidence="1">
    <location>
        <begin position="130"/>
        <end position="143"/>
    </location>
</feature>
<proteinExistence type="predicted"/>
<accession>A0A0A5HRQ9</accession>
<evidence type="ECO:0000313" key="3">
    <source>
        <dbReference type="Proteomes" id="UP000030401"/>
    </source>
</evidence>
<dbReference type="EMBL" id="AVPG01000014">
    <property type="protein sequence ID" value="KGX86317.1"/>
    <property type="molecule type" value="Genomic_DNA"/>
</dbReference>
<reference evidence="2 3" key="1">
    <citation type="submission" date="2013-08" db="EMBL/GenBank/DDBJ databases">
        <authorList>
            <person name="Huang J."/>
            <person name="Wang G."/>
        </authorList>
    </citation>
    <scope>NUCLEOTIDE SEQUENCE [LARGE SCALE GENOMIC DNA]</scope>
    <source>
        <strain evidence="2 3">JSM 072002</strain>
    </source>
</reference>
<dbReference type="eggNOG" id="ENOG5032TKA">
    <property type="taxonomic scope" value="Bacteria"/>
</dbReference>
<feature type="compositionally biased region" description="Basic and acidic residues" evidence="1">
    <location>
        <begin position="120"/>
        <end position="129"/>
    </location>
</feature>
<dbReference type="AlphaFoldDB" id="A0A0A5HRQ9"/>
<evidence type="ECO:0008006" key="4">
    <source>
        <dbReference type="Google" id="ProtNLM"/>
    </source>
</evidence>
<comment type="caution">
    <text evidence="2">The sequence shown here is derived from an EMBL/GenBank/DDBJ whole genome shotgun (WGS) entry which is preliminary data.</text>
</comment>